<name>A0A0G1UXI5_9BACT</name>
<evidence type="ECO:0000313" key="4">
    <source>
        <dbReference type="EMBL" id="KKU98771.1"/>
    </source>
</evidence>
<organism evidence="4 5">
    <name type="scientific">Candidatus Jorgensenbacteria bacterium GW2011_GWC1_48_8</name>
    <dbReference type="NCBI Taxonomy" id="1618666"/>
    <lineage>
        <taxon>Bacteria</taxon>
        <taxon>Candidatus Joergenseniibacteriota</taxon>
    </lineage>
</organism>
<proteinExistence type="predicted"/>
<protein>
    <submittedName>
        <fullName evidence="4">Glucose-1-phosphate thymidylyltransferase</fullName>
    </submittedName>
</protein>
<dbReference type="InterPro" id="IPR029044">
    <property type="entry name" value="Nucleotide-diphossugar_trans"/>
</dbReference>
<dbReference type="InterPro" id="IPR050065">
    <property type="entry name" value="GlmU-like"/>
</dbReference>
<dbReference type="Pfam" id="PF00483">
    <property type="entry name" value="NTP_transferase"/>
    <property type="match status" value="1"/>
</dbReference>
<gene>
    <name evidence="4" type="ORF">UY32_C0014G0004</name>
</gene>
<evidence type="ECO:0000256" key="2">
    <source>
        <dbReference type="ARBA" id="ARBA00022695"/>
    </source>
</evidence>
<accession>A0A0G1UXI5</accession>
<evidence type="ECO:0000259" key="3">
    <source>
        <dbReference type="Pfam" id="PF00483"/>
    </source>
</evidence>
<dbReference type="PANTHER" id="PTHR43584:SF8">
    <property type="entry name" value="N-ACETYLMURAMATE ALPHA-1-PHOSPHATE URIDYLYLTRANSFERASE"/>
    <property type="match status" value="1"/>
</dbReference>
<keyword evidence="2" id="KW-0548">Nucleotidyltransferase</keyword>
<evidence type="ECO:0000313" key="5">
    <source>
        <dbReference type="Proteomes" id="UP000034600"/>
    </source>
</evidence>
<comment type="caution">
    <text evidence="4">The sequence shown here is derived from an EMBL/GenBank/DDBJ whole genome shotgun (WGS) entry which is preliminary data.</text>
</comment>
<dbReference type="SUPFAM" id="SSF53448">
    <property type="entry name" value="Nucleotide-diphospho-sugar transferases"/>
    <property type="match status" value="1"/>
</dbReference>
<evidence type="ECO:0000256" key="1">
    <source>
        <dbReference type="ARBA" id="ARBA00022679"/>
    </source>
</evidence>
<dbReference type="EMBL" id="LCPO01000014">
    <property type="protein sequence ID" value="KKU98771.1"/>
    <property type="molecule type" value="Genomic_DNA"/>
</dbReference>
<dbReference type="Gene3D" id="3.90.550.10">
    <property type="entry name" value="Spore Coat Polysaccharide Biosynthesis Protein SpsA, Chain A"/>
    <property type="match status" value="1"/>
</dbReference>
<dbReference type="GO" id="GO:0016779">
    <property type="term" value="F:nucleotidyltransferase activity"/>
    <property type="evidence" value="ECO:0007669"/>
    <property type="project" value="UniProtKB-KW"/>
</dbReference>
<feature type="domain" description="Nucleotidyl transferase" evidence="3">
    <location>
        <begin position="1"/>
        <end position="188"/>
    </location>
</feature>
<reference evidence="4 5" key="1">
    <citation type="journal article" date="2015" name="Nature">
        <title>rRNA introns, odd ribosomes, and small enigmatic genomes across a large radiation of phyla.</title>
        <authorList>
            <person name="Brown C.T."/>
            <person name="Hug L.A."/>
            <person name="Thomas B.C."/>
            <person name="Sharon I."/>
            <person name="Castelle C.J."/>
            <person name="Singh A."/>
            <person name="Wilkins M.J."/>
            <person name="Williams K.H."/>
            <person name="Banfield J.F."/>
        </authorList>
    </citation>
    <scope>NUCLEOTIDE SEQUENCE [LARGE SCALE GENOMIC DNA]</scope>
</reference>
<keyword evidence="1 4" id="KW-0808">Transferase</keyword>
<dbReference type="Proteomes" id="UP000034600">
    <property type="component" value="Unassembled WGS sequence"/>
</dbReference>
<dbReference type="InterPro" id="IPR005835">
    <property type="entry name" value="NTP_transferase_dom"/>
</dbReference>
<sequence length="217" mass="24675">MRPLTLTKPKPLLEVAGKPLIYHLVSKLPEAVDEIILVVGYLGDQIKNYCKDEFLGKKVSYVEQENQRGTYHAVSLCYPLVYNDKDKRFFVFYGDDLIDAETIRKMTDYEQAVLVSEVADPRRFGVVVLNEDGSVKEIIEKPENPPTNTVLANGLLLTNKIFQYPPPYAVNSEYYLSTAVAEMAKHEKVMAVKANFWFPIATPEDMKYAEEALQSRS</sequence>
<dbReference type="PANTHER" id="PTHR43584">
    <property type="entry name" value="NUCLEOTIDYL TRANSFERASE"/>
    <property type="match status" value="1"/>
</dbReference>
<dbReference type="AlphaFoldDB" id="A0A0G1UXI5"/>
<dbReference type="CDD" id="cd04181">
    <property type="entry name" value="NTP_transferase"/>
    <property type="match status" value="1"/>
</dbReference>